<evidence type="ECO:0000313" key="17">
    <source>
        <dbReference type="Proteomes" id="UP000886803"/>
    </source>
</evidence>
<keyword evidence="5" id="KW-0949">S-adenosyl-L-methionine</keyword>
<dbReference type="InterPro" id="IPR000878">
    <property type="entry name" value="4pyrrol_Mease"/>
</dbReference>
<feature type="active site" description="Proton acceptor" evidence="12">
    <location>
        <position position="238"/>
    </location>
</feature>
<dbReference type="InterPro" id="IPR012409">
    <property type="entry name" value="Sirohaem_synth"/>
</dbReference>
<keyword evidence="6" id="KW-0560">Oxidoreductase</keyword>
<dbReference type="GO" id="GO:0032259">
    <property type="term" value="P:methylation"/>
    <property type="evidence" value="ECO:0007669"/>
    <property type="project" value="UniProtKB-KW"/>
</dbReference>
<dbReference type="Pfam" id="PF00590">
    <property type="entry name" value="TP_methylase"/>
    <property type="match status" value="1"/>
</dbReference>
<organism evidence="16 17">
    <name type="scientific">Candidatus Gemmiger avicola</name>
    <dbReference type="NCBI Taxonomy" id="2838605"/>
    <lineage>
        <taxon>Bacteria</taxon>
        <taxon>Bacillati</taxon>
        <taxon>Bacillota</taxon>
        <taxon>Clostridia</taxon>
        <taxon>Eubacteriales</taxon>
        <taxon>Gemmiger</taxon>
    </lineage>
</organism>
<keyword evidence="9" id="KW-0627">Porphyrin biosynthesis</keyword>
<evidence type="ECO:0000256" key="1">
    <source>
        <dbReference type="ARBA" id="ARBA00005010"/>
    </source>
</evidence>
<dbReference type="InterPro" id="IPR050161">
    <property type="entry name" value="Siro_Cobalamin_biosynth"/>
</dbReference>
<dbReference type="InterPro" id="IPR014776">
    <property type="entry name" value="4pyrrole_Mease_sub2"/>
</dbReference>
<dbReference type="EMBL" id="DWYG01000192">
    <property type="protein sequence ID" value="HJB43152.1"/>
    <property type="molecule type" value="Genomic_DNA"/>
</dbReference>
<evidence type="ECO:0000256" key="13">
    <source>
        <dbReference type="RuleBase" id="RU003960"/>
    </source>
</evidence>
<feature type="domain" description="Tetrapyrrole methylase" evidence="14">
    <location>
        <begin position="208"/>
        <end position="415"/>
    </location>
</feature>
<dbReference type="Gene3D" id="1.10.8.610">
    <property type="entry name" value="SirC, precorrin-2 dehydrogenase, C-terminal helical domain-like"/>
    <property type="match status" value="1"/>
</dbReference>
<dbReference type="InterPro" id="IPR014777">
    <property type="entry name" value="4pyrrole_Mease_sub1"/>
</dbReference>
<evidence type="ECO:0000256" key="9">
    <source>
        <dbReference type="ARBA" id="ARBA00023244"/>
    </source>
</evidence>
<evidence type="ECO:0000259" key="15">
    <source>
        <dbReference type="Pfam" id="PF14824"/>
    </source>
</evidence>
<dbReference type="CDD" id="cd11642">
    <property type="entry name" value="SUMT"/>
    <property type="match status" value="1"/>
</dbReference>
<dbReference type="Pfam" id="PF13241">
    <property type="entry name" value="NAD_binding_7"/>
    <property type="match status" value="1"/>
</dbReference>
<evidence type="ECO:0000256" key="5">
    <source>
        <dbReference type="ARBA" id="ARBA00022691"/>
    </source>
</evidence>
<keyword evidence="10" id="KW-0511">Multifunctional enzyme</keyword>
<protein>
    <submittedName>
        <fullName evidence="16">Uroporphyrinogen-III C-methyltransferase</fullName>
        <ecNumber evidence="16">2.1.1.107</ecNumber>
    </submittedName>
</protein>
<dbReference type="InterPro" id="IPR036291">
    <property type="entry name" value="NAD(P)-bd_dom_sf"/>
</dbReference>
<dbReference type="PIRSF" id="PIRSF036426">
    <property type="entry name" value="Sirohaem_synth"/>
    <property type="match status" value="1"/>
</dbReference>
<keyword evidence="7" id="KW-0520">NAD</keyword>
<reference evidence="16" key="2">
    <citation type="submission" date="2021-04" db="EMBL/GenBank/DDBJ databases">
        <authorList>
            <person name="Gilroy R."/>
        </authorList>
    </citation>
    <scope>NUCLEOTIDE SEQUENCE</scope>
    <source>
        <strain evidence="16">ChiBcec8-13705</strain>
    </source>
</reference>
<evidence type="ECO:0000313" key="16">
    <source>
        <dbReference type="EMBL" id="HJB43152.1"/>
    </source>
</evidence>
<dbReference type="Gene3D" id="3.40.1010.10">
    <property type="entry name" value="Cobalt-precorrin-4 Transmethylase, Domain 1"/>
    <property type="match status" value="1"/>
</dbReference>
<comment type="catalytic activity">
    <reaction evidence="11">
        <text>precorrin-2 + NAD(+) = sirohydrochlorin + NADH + 2 H(+)</text>
        <dbReference type="Rhea" id="RHEA:15613"/>
        <dbReference type="ChEBI" id="CHEBI:15378"/>
        <dbReference type="ChEBI" id="CHEBI:57540"/>
        <dbReference type="ChEBI" id="CHEBI:57945"/>
        <dbReference type="ChEBI" id="CHEBI:58351"/>
        <dbReference type="ChEBI" id="CHEBI:58827"/>
        <dbReference type="EC" id="1.3.1.76"/>
    </reaction>
</comment>
<dbReference type="GO" id="GO:0009236">
    <property type="term" value="P:cobalamin biosynthetic process"/>
    <property type="evidence" value="ECO:0007669"/>
    <property type="project" value="UniProtKB-KW"/>
</dbReference>
<evidence type="ECO:0000256" key="8">
    <source>
        <dbReference type="ARBA" id="ARBA00023239"/>
    </source>
</evidence>
<evidence type="ECO:0000256" key="6">
    <source>
        <dbReference type="ARBA" id="ARBA00023002"/>
    </source>
</evidence>
<dbReference type="InterPro" id="IPR006366">
    <property type="entry name" value="CobA/CysG_C"/>
</dbReference>
<dbReference type="EC" id="2.1.1.107" evidence="16"/>
<dbReference type="Gene3D" id="3.40.50.720">
    <property type="entry name" value="NAD(P)-binding Rossmann-like Domain"/>
    <property type="match status" value="1"/>
</dbReference>
<proteinExistence type="inferred from homology"/>
<comment type="pathway">
    <text evidence="1">Porphyrin-containing compound metabolism; siroheme biosynthesis; sirohydrochlorin from precorrin-2: step 1/1.</text>
</comment>
<sequence length="462" mass="47831">MAYFPFFVDLTERTGLLVGGGTVALRKAEKLLPYGPALTVIAPVICPELAALPVRCCLRAFTEADLHSPGSGQAPGFVVAATDDRALNRRVAALCHAQRIPVNVVDDPAACSFLFPALVQRGRLSVGISTGGASPTAAIWLKRQIEALLPPHFATLLDHLDEMRPKVKAACPDAAARAKVLRESFERGLAGAPLPVDRKAPDTKTGYVTLVGAGCGQADLVTVRGLRALRRCDAVVYDDLIDHALLQETPAGAVRYYVGKRSGCHAMSQREIEALLIRLARQGLAVARLKGGDPYVFGRGGEEALALQKAGVPFEVVPGISSAVAIPAEAGIPVTQRGVSRAVHIITAQAGGKGTPPMDYRPCAAWGGTLVFLMGVARLPQIAADLMAGGLSPATPAAVVRGGCTPACVVRSDLAHIAEKAAGVAAPAVIVVGEVAALDLRAAAALCPGCEGDKNDGLPACD</sequence>
<accession>A0A9D2M8Q2</accession>
<dbReference type="GO" id="GO:0004851">
    <property type="term" value="F:uroporphyrin-III C-methyltransferase activity"/>
    <property type="evidence" value="ECO:0007669"/>
    <property type="project" value="UniProtKB-EC"/>
</dbReference>
<keyword evidence="2" id="KW-0169">Cobalamin biosynthesis</keyword>
<evidence type="ECO:0000256" key="3">
    <source>
        <dbReference type="ARBA" id="ARBA00022603"/>
    </source>
</evidence>
<dbReference type="PANTHER" id="PTHR45790">
    <property type="entry name" value="SIROHEME SYNTHASE-RELATED"/>
    <property type="match status" value="1"/>
</dbReference>
<dbReference type="PANTHER" id="PTHR45790:SF3">
    <property type="entry name" value="S-ADENOSYL-L-METHIONINE-DEPENDENT UROPORPHYRINOGEN III METHYLTRANSFERASE, CHLOROPLASTIC"/>
    <property type="match status" value="1"/>
</dbReference>
<keyword evidence="4 13" id="KW-0808">Transferase</keyword>
<dbReference type="NCBIfam" id="TIGR01470">
    <property type="entry name" value="cysG_Nterm"/>
    <property type="match status" value="1"/>
</dbReference>
<evidence type="ECO:0000256" key="2">
    <source>
        <dbReference type="ARBA" id="ARBA00022573"/>
    </source>
</evidence>
<keyword evidence="3 13" id="KW-0489">Methyltransferase</keyword>
<dbReference type="InterPro" id="IPR028281">
    <property type="entry name" value="Sirohaem_synthase_central"/>
</dbReference>
<evidence type="ECO:0000256" key="7">
    <source>
        <dbReference type="ARBA" id="ARBA00023027"/>
    </source>
</evidence>
<dbReference type="FunFam" id="3.40.1010.10:FF:000001">
    <property type="entry name" value="Siroheme synthase"/>
    <property type="match status" value="1"/>
</dbReference>
<dbReference type="Proteomes" id="UP000886803">
    <property type="component" value="Unassembled WGS sequence"/>
</dbReference>
<dbReference type="GO" id="GO:0043115">
    <property type="term" value="F:precorrin-2 dehydrogenase activity"/>
    <property type="evidence" value="ECO:0007669"/>
    <property type="project" value="UniProtKB-EC"/>
</dbReference>
<dbReference type="InterPro" id="IPR006367">
    <property type="entry name" value="Sirohaem_synthase_N"/>
</dbReference>
<dbReference type="InterPro" id="IPR042518">
    <property type="entry name" value="SirC_C"/>
</dbReference>
<dbReference type="InterPro" id="IPR035996">
    <property type="entry name" value="4pyrrol_Methylase_sf"/>
</dbReference>
<evidence type="ECO:0000259" key="14">
    <source>
        <dbReference type="Pfam" id="PF00590"/>
    </source>
</evidence>
<dbReference type="SUPFAM" id="SSF51735">
    <property type="entry name" value="NAD(P)-binding Rossmann-fold domains"/>
    <property type="match status" value="1"/>
</dbReference>
<comment type="caution">
    <text evidence="16">The sequence shown here is derived from an EMBL/GenBank/DDBJ whole genome shotgun (WGS) entry which is preliminary data.</text>
</comment>
<evidence type="ECO:0000256" key="10">
    <source>
        <dbReference type="ARBA" id="ARBA00023268"/>
    </source>
</evidence>
<name>A0A9D2M8Q2_9FIRM</name>
<feature type="active site" description="Proton donor" evidence="12">
    <location>
        <position position="260"/>
    </location>
</feature>
<dbReference type="NCBIfam" id="NF004790">
    <property type="entry name" value="PRK06136.1"/>
    <property type="match status" value="1"/>
</dbReference>
<dbReference type="GO" id="GO:0051266">
    <property type="term" value="F:sirohydrochlorin ferrochelatase activity"/>
    <property type="evidence" value="ECO:0007669"/>
    <property type="project" value="InterPro"/>
</dbReference>
<dbReference type="SUPFAM" id="SSF53790">
    <property type="entry name" value="Tetrapyrrole methylase"/>
    <property type="match status" value="1"/>
</dbReference>
<dbReference type="InterPro" id="IPR003043">
    <property type="entry name" value="Uropor_MeTrfase_CS"/>
</dbReference>
<dbReference type="GO" id="GO:0051287">
    <property type="term" value="F:NAD binding"/>
    <property type="evidence" value="ECO:0007669"/>
    <property type="project" value="InterPro"/>
</dbReference>
<dbReference type="SUPFAM" id="SSF75615">
    <property type="entry name" value="Siroheme synthase middle domains-like"/>
    <property type="match status" value="1"/>
</dbReference>
<dbReference type="PROSITE" id="PS00840">
    <property type="entry name" value="SUMT_2"/>
    <property type="match status" value="1"/>
</dbReference>
<dbReference type="AlphaFoldDB" id="A0A9D2M8Q2"/>
<reference evidence="16" key="1">
    <citation type="journal article" date="2021" name="PeerJ">
        <title>Extensive microbial diversity within the chicken gut microbiome revealed by metagenomics and culture.</title>
        <authorList>
            <person name="Gilroy R."/>
            <person name="Ravi A."/>
            <person name="Getino M."/>
            <person name="Pursley I."/>
            <person name="Horton D.L."/>
            <person name="Alikhan N.F."/>
            <person name="Baker D."/>
            <person name="Gharbi K."/>
            <person name="Hall N."/>
            <person name="Watson M."/>
            <person name="Adriaenssens E.M."/>
            <person name="Foster-Nyarko E."/>
            <person name="Jarju S."/>
            <person name="Secka A."/>
            <person name="Antonio M."/>
            <person name="Oren A."/>
            <person name="Chaudhuri R.R."/>
            <person name="La Ragione R."/>
            <person name="Hildebrand F."/>
            <person name="Pallen M.J."/>
        </authorList>
    </citation>
    <scope>NUCLEOTIDE SEQUENCE</scope>
    <source>
        <strain evidence="16">ChiBcec8-13705</strain>
    </source>
</reference>
<dbReference type="NCBIfam" id="TIGR01469">
    <property type="entry name" value="cobA_cysG_Cterm"/>
    <property type="match status" value="1"/>
</dbReference>
<dbReference type="Pfam" id="PF14824">
    <property type="entry name" value="Sirohm_synth_M"/>
    <property type="match status" value="1"/>
</dbReference>
<comment type="similarity">
    <text evidence="13">Belongs to the precorrin methyltransferase family.</text>
</comment>
<gene>
    <name evidence="16" type="primary">cobA</name>
    <name evidence="16" type="ORF">H9945_11720</name>
</gene>
<keyword evidence="8" id="KW-0456">Lyase</keyword>
<dbReference type="GO" id="GO:0019354">
    <property type="term" value="P:siroheme biosynthetic process"/>
    <property type="evidence" value="ECO:0007669"/>
    <property type="project" value="InterPro"/>
</dbReference>
<evidence type="ECO:0000256" key="4">
    <source>
        <dbReference type="ARBA" id="ARBA00022679"/>
    </source>
</evidence>
<evidence type="ECO:0000256" key="12">
    <source>
        <dbReference type="PIRSR" id="PIRSR036426-1"/>
    </source>
</evidence>
<evidence type="ECO:0000256" key="11">
    <source>
        <dbReference type="ARBA" id="ARBA00047561"/>
    </source>
</evidence>
<feature type="domain" description="Siroheme synthase central" evidence="15">
    <location>
        <begin position="121"/>
        <end position="147"/>
    </location>
</feature>
<dbReference type="Gene3D" id="3.30.950.10">
    <property type="entry name" value="Methyltransferase, Cobalt-precorrin-4 Transmethylase, Domain 2"/>
    <property type="match status" value="1"/>
</dbReference>